<protein>
    <submittedName>
        <fullName evidence="1">POLR protein</fullName>
    </submittedName>
</protein>
<organism evidence="1 2">
    <name type="scientific">Sylvietta virens</name>
    <name type="common">Green crombec</name>
    <dbReference type="NCBI Taxonomy" id="208069"/>
    <lineage>
        <taxon>Eukaryota</taxon>
        <taxon>Metazoa</taxon>
        <taxon>Chordata</taxon>
        <taxon>Craniata</taxon>
        <taxon>Vertebrata</taxon>
        <taxon>Euteleostomi</taxon>
        <taxon>Archelosauria</taxon>
        <taxon>Archosauria</taxon>
        <taxon>Dinosauria</taxon>
        <taxon>Saurischia</taxon>
        <taxon>Theropoda</taxon>
        <taxon>Coelurosauria</taxon>
        <taxon>Aves</taxon>
        <taxon>Neognathae</taxon>
        <taxon>Neoaves</taxon>
        <taxon>Telluraves</taxon>
        <taxon>Australaves</taxon>
        <taxon>Passeriformes</taxon>
        <taxon>Sylvioidea</taxon>
        <taxon>Sylviidae</taxon>
        <taxon>Acrocephalinae</taxon>
        <taxon>Sylvietta</taxon>
    </lineage>
</organism>
<accession>A0A7L0LQ98</accession>
<sequence>IVTARLTRACQINPRQRGFICALGCSENLKLLQLVVKHAKKEHCKLGVVFVDIAKPFDTTCHQHIITGLVQRGINPHVIHLVKEMYKNIITYTD</sequence>
<dbReference type="Proteomes" id="UP000567822">
    <property type="component" value="Unassembled WGS sequence"/>
</dbReference>
<dbReference type="AlphaFoldDB" id="A0A7L0LQ98"/>
<comment type="caution">
    <text evidence="1">The sequence shown here is derived from an EMBL/GenBank/DDBJ whole genome shotgun (WGS) entry which is preliminary data.</text>
</comment>
<evidence type="ECO:0000313" key="2">
    <source>
        <dbReference type="Proteomes" id="UP000567822"/>
    </source>
</evidence>
<feature type="non-terminal residue" evidence="1">
    <location>
        <position position="1"/>
    </location>
</feature>
<reference evidence="1 2" key="1">
    <citation type="submission" date="2019-09" db="EMBL/GenBank/DDBJ databases">
        <title>Bird 10,000 Genomes (B10K) Project - Family phase.</title>
        <authorList>
            <person name="Zhang G."/>
        </authorList>
    </citation>
    <scope>NUCLEOTIDE SEQUENCE [LARGE SCALE GENOMIC DNA]</scope>
    <source>
        <strain evidence="1">B10K-DU-009-59</strain>
        <tissue evidence="1">Muscle</tissue>
    </source>
</reference>
<gene>
    <name evidence="1" type="primary">Pol_2</name>
    <name evidence="1" type="ORF">SYLVIR_R15338</name>
</gene>
<dbReference type="EMBL" id="VXAN01001190">
    <property type="protein sequence ID" value="NXK70509.1"/>
    <property type="molecule type" value="Genomic_DNA"/>
</dbReference>
<evidence type="ECO:0000313" key="1">
    <source>
        <dbReference type="EMBL" id="NXK70509.1"/>
    </source>
</evidence>
<proteinExistence type="predicted"/>
<feature type="non-terminal residue" evidence="1">
    <location>
        <position position="94"/>
    </location>
</feature>
<name>A0A7L0LQ98_9SYLV</name>
<keyword evidence="2" id="KW-1185">Reference proteome</keyword>